<dbReference type="InterPro" id="IPR036412">
    <property type="entry name" value="HAD-like_sf"/>
</dbReference>
<gene>
    <name evidence="1" type="ORF">ATR01nite_30260</name>
</gene>
<dbReference type="SUPFAM" id="SSF56784">
    <property type="entry name" value="HAD-like"/>
    <property type="match status" value="1"/>
</dbReference>
<sequence>MLEAVRLVIWDLDETFWRGTIVEGGVDETSHYGAIVKELARRGIMNSICSKNDFEKAKALLEKLGIWEYFIFPSISWDPKGARIQKIIESVKLRPASIMFIDDNPMNLNEAKTLIPELQISDENFIEKILSDERFVGKNDSEFKRLNDYKLLEKKQGAILNSKGDTEDFLRKSNITVEIDYNVEENIDRVIELINRTNQLNFIKKRLPENKEDARKVILEELSHPDRHAGLVHVRDKYGDYGYVGFFLQARGAGYNRLDYFCFSCRTLGMFVELWLYRQLGSPSLTISGEVLTDLYDENKKIDWISRWNPNLHTNEIPIASSQTILLCGGCDLDSVAHYVHHNYKKTVLHLNTARESSEIRRDHSSLVRRVFNGMTDDDFLFLQQLGYESSDFQINIPPKDIDVAVFSFWTDMFYSLYEVVGRGYEMPLSPTNLGHANIEDFYETEIWARGATEVCVRNFRFAKANLKYKGKSNEKTFKENVHSIIKQFPTSTKIFLLSALENIPEEFSWTKGQHNLFNSWQNDIIENYENVKIIKVDDFLENPEDAITSTHFTRNFYRRLGEYLRNISKLQVI</sequence>
<evidence type="ECO:0000313" key="2">
    <source>
        <dbReference type="Proteomes" id="UP000321800"/>
    </source>
</evidence>
<organism evidence="1 2">
    <name type="scientific">Acetobacter tropicalis</name>
    <dbReference type="NCBI Taxonomy" id="104102"/>
    <lineage>
        <taxon>Bacteria</taxon>
        <taxon>Pseudomonadati</taxon>
        <taxon>Pseudomonadota</taxon>
        <taxon>Alphaproteobacteria</taxon>
        <taxon>Acetobacterales</taxon>
        <taxon>Acetobacteraceae</taxon>
        <taxon>Acetobacter</taxon>
    </lineage>
</organism>
<dbReference type="NCBIfam" id="TIGR01681">
    <property type="entry name" value="HAD-SF-IIIC"/>
    <property type="match status" value="1"/>
</dbReference>
<proteinExistence type="predicted"/>
<dbReference type="InterPro" id="IPR010037">
    <property type="entry name" value="FkbH_domain"/>
</dbReference>
<dbReference type="Gene3D" id="3.40.50.1000">
    <property type="entry name" value="HAD superfamily/HAD-like"/>
    <property type="match status" value="1"/>
</dbReference>
<reference evidence="1 2" key="1">
    <citation type="submission" date="2019-07" db="EMBL/GenBank/DDBJ databases">
        <title>Whole genome shotgun sequence of Acetobacter tropicalis NBRC 16470.</title>
        <authorList>
            <person name="Hosoyama A."/>
            <person name="Uohara A."/>
            <person name="Ohji S."/>
            <person name="Ichikawa N."/>
        </authorList>
    </citation>
    <scope>NUCLEOTIDE SEQUENCE [LARGE SCALE GENOMIC DNA]</scope>
    <source>
        <strain evidence="1 2">NBRC 16470</strain>
    </source>
</reference>
<dbReference type="EMBL" id="BJVR01000123">
    <property type="protein sequence ID" value="GEL51951.1"/>
    <property type="molecule type" value="Genomic_DNA"/>
</dbReference>
<protein>
    <recommendedName>
        <fullName evidence="3">HAD-IIIC family phosphatase</fullName>
    </recommendedName>
</protein>
<evidence type="ECO:0000313" key="1">
    <source>
        <dbReference type="EMBL" id="GEL51951.1"/>
    </source>
</evidence>
<dbReference type="Proteomes" id="UP000321800">
    <property type="component" value="Unassembled WGS sequence"/>
</dbReference>
<dbReference type="AlphaFoldDB" id="A0A511FSM8"/>
<dbReference type="InterPro" id="IPR023214">
    <property type="entry name" value="HAD_sf"/>
</dbReference>
<dbReference type="NCBIfam" id="TIGR01686">
    <property type="entry name" value="FkbH"/>
    <property type="match status" value="1"/>
</dbReference>
<name>A0A511FSM8_9PROT</name>
<evidence type="ECO:0008006" key="3">
    <source>
        <dbReference type="Google" id="ProtNLM"/>
    </source>
</evidence>
<dbReference type="RefSeq" id="WP_052427074.1">
    <property type="nucleotide sequence ID" value="NZ_BJVR01000123.1"/>
</dbReference>
<accession>A0A511FSM8</accession>
<dbReference type="InterPro" id="IPR010033">
    <property type="entry name" value="HAD_SF_ppase_IIIC"/>
</dbReference>
<comment type="caution">
    <text evidence="1">The sequence shown here is derived from an EMBL/GenBank/DDBJ whole genome shotgun (WGS) entry which is preliminary data.</text>
</comment>